<dbReference type="AlphaFoldDB" id="A0A9X5CQC9"/>
<gene>
    <name evidence="1" type="ORF">G3I18_24960</name>
</gene>
<protein>
    <submittedName>
        <fullName evidence="1">Uncharacterized protein</fullName>
    </submittedName>
</protein>
<accession>A0A9X5CQC9</accession>
<dbReference type="Proteomes" id="UP000471745">
    <property type="component" value="Unassembled WGS sequence"/>
</dbReference>
<reference evidence="1 2" key="1">
    <citation type="submission" date="2020-01" db="EMBL/GenBank/DDBJ databases">
        <title>Insect and environment-associated Actinomycetes.</title>
        <authorList>
            <person name="Currrie C."/>
            <person name="Chevrette M."/>
            <person name="Carlson C."/>
            <person name="Stubbendieck R."/>
            <person name="Wendt-Pienkowski E."/>
        </authorList>
    </citation>
    <scope>NUCLEOTIDE SEQUENCE [LARGE SCALE GENOMIC DNA]</scope>
    <source>
        <strain evidence="1 2">SID8189</strain>
    </source>
</reference>
<dbReference type="EMBL" id="JAAGNA010000856">
    <property type="protein sequence ID" value="NEC51787.1"/>
    <property type="molecule type" value="Genomic_DNA"/>
</dbReference>
<proteinExistence type="predicted"/>
<name>A0A9X5CQC9_9ACTN</name>
<dbReference type="RefSeq" id="WP_163090478.1">
    <property type="nucleotide sequence ID" value="NZ_JAAGNA010000856.1"/>
</dbReference>
<sequence>MPTAPGSTPAPPLNASPDALPPLWFVAPEGFFALPIAATPEERTERARSFVRELYSRGDATIWEPAAPYYEAIAETMGEAGLSYAAMGLFSAVDDAHGDTPLTEEPVRHEPSDGVVQCAFTVGIVRTDHTGDDTDVVAQGILATLSDDPYNDAIWLDLPCGPAVSCISVREYRLNPEMTATGEETKLLTGQIQVHVPFLTGPYTAVFTLHTASMEHWAAVYRLMSALLQTVSFTDPLEVLPEEPA</sequence>
<evidence type="ECO:0000313" key="1">
    <source>
        <dbReference type="EMBL" id="NEC51787.1"/>
    </source>
</evidence>
<organism evidence="1 2">
    <name type="scientific">Actinospica acidiphila</name>
    <dbReference type="NCBI Taxonomy" id="304899"/>
    <lineage>
        <taxon>Bacteria</taxon>
        <taxon>Bacillati</taxon>
        <taxon>Actinomycetota</taxon>
        <taxon>Actinomycetes</taxon>
        <taxon>Catenulisporales</taxon>
        <taxon>Actinospicaceae</taxon>
        <taxon>Actinospica</taxon>
    </lineage>
</organism>
<keyword evidence="2" id="KW-1185">Reference proteome</keyword>
<evidence type="ECO:0000313" key="2">
    <source>
        <dbReference type="Proteomes" id="UP000471745"/>
    </source>
</evidence>
<comment type="caution">
    <text evidence="1">The sequence shown here is derived from an EMBL/GenBank/DDBJ whole genome shotgun (WGS) entry which is preliminary data.</text>
</comment>